<evidence type="ECO:0000256" key="2">
    <source>
        <dbReference type="SAM" id="SignalP"/>
    </source>
</evidence>
<keyword evidence="4" id="KW-1185">Reference proteome</keyword>
<name>A0A8J7WUU4_9ACTN</name>
<dbReference type="RefSeq" id="WP_211471712.1">
    <property type="nucleotide sequence ID" value="NZ_JAGSXH010000161.1"/>
</dbReference>
<dbReference type="PROSITE" id="PS51257">
    <property type="entry name" value="PROKAR_LIPOPROTEIN"/>
    <property type="match status" value="1"/>
</dbReference>
<sequence length="185" mass="19174">MRTTRVHATVVAVTVAGALATACSSGAQLPGNGNTAANSPKSTPAAATASPSPSTPAQQALAAYEAMWVDVQALDQTSDYQNPRLTAHLDGKALLTISENMAVNKAHGIVALGAPLLHPSVISAGTTVVTLRDCLDDTHWLEYYAATHKPVDDVPGGHRYIAATVTDENNTWKVTALDTKGEGTC</sequence>
<evidence type="ECO:0000256" key="1">
    <source>
        <dbReference type="SAM" id="MobiDB-lite"/>
    </source>
</evidence>
<gene>
    <name evidence="3" type="ORF">KGA66_26100</name>
</gene>
<feature type="chain" id="PRO_5035236799" description="Lipoprotein" evidence="2">
    <location>
        <begin position="28"/>
        <end position="185"/>
    </location>
</feature>
<feature type="signal peptide" evidence="2">
    <location>
        <begin position="1"/>
        <end position="27"/>
    </location>
</feature>
<dbReference type="EMBL" id="JAGSXH010000161">
    <property type="protein sequence ID" value="MBS2966539.1"/>
    <property type="molecule type" value="Genomic_DNA"/>
</dbReference>
<dbReference type="AlphaFoldDB" id="A0A8J7WUU4"/>
<protein>
    <recommendedName>
        <fullName evidence="5">Lipoprotein</fullName>
    </recommendedName>
</protein>
<accession>A0A8J7WUU4</accession>
<dbReference type="Proteomes" id="UP000677913">
    <property type="component" value="Unassembled WGS sequence"/>
</dbReference>
<proteinExistence type="predicted"/>
<comment type="caution">
    <text evidence="3">The sequence shown here is derived from an EMBL/GenBank/DDBJ whole genome shotgun (WGS) entry which is preliminary data.</text>
</comment>
<organism evidence="3 4">
    <name type="scientific">Actinocrinis puniceicyclus</name>
    <dbReference type="NCBI Taxonomy" id="977794"/>
    <lineage>
        <taxon>Bacteria</taxon>
        <taxon>Bacillati</taxon>
        <taxon>Actinomycetota</taxon>
        <taxon>Actinomycetes</taxon>
        <taxon>Catenulisporales</taxon>
        <taxon>Actinospicaceae</taxon>
        <taxon>Actinocrinis</taxon>
    </lineage>
</organism>
<keyword evidence="2" id="KW-0732">Signal</keyword>
<reference evidence="3" key="1">
    <citation type="submission" date="2021-04" db="EMBL/GenBank/DDBJ databases">
        <title>Genome based classification of Actinospica acidithermotolerans sp. nov., an actinobacterium isolated from an Indonesian hot spring.</title>
        <authorList>
            <person name="Kusuma A.B."/>
            <person name="Putra K.E."/>
            <person name="Nafisah S."/>
            <person name="Loh J."/>
            <person name="Nouioui I."/>
            <person name="Goodfellow M."/>
        </authorList>
    </citation>
    <scope>NUCLEOTIDE SEQUENCE</scope>
    <source>
        <strain evidence="3">DSM 45618</strain>
    </source>
</reference>
<feature type="region of interest" description="Disordered" evidence="1">
    <location>
        <begin position="28"/>
        <end position="54"/>
    </location>
</feature>
<evidence type="ECO:0008006" key="5">
    <source>
        <dbReference type="Google" id="ProtNLM"/>
    </source>
</evidence>
<evidence type="ECO:0000313" key="3">
    <source>
        <dbReference type="EMBL" id="MBS2966539.1"/>
    </source>
</evidence>
<feature type="compositionally biased region" description="Low complexity" evidence="1">
    <location>
        <begin position="35"/>
        <end position="54"/>
    </location>
</feature>
<evidence type="ECO:0000313" key="4">
    <source>
        <dbReference type="Proteomes" id="UP000677913"/>
    </source>
</evidence>